<organism evidence="1">
    <name type="scientific">marine sediment metagenome</name>
    <dbReference type="NCBI Taxonomy" id="412755"/>
    <lineage>
        <taxon>unclassified sequences</taxon>
        <taxon>metagenomes</taxon>
        <taxon>ecological metagenomes</taxon>
    </lineage>
</organism>
<comment type="caution">
    <text evidence="1">The sequence shown here is derived from an EMBL/GenBank/DDBJ whole genome shotgun (WGS) entry which is preliminary data.</text>
</comment>
<dbReference type="AlphaFoldDB" id="X1CY88"/>
<feature type="non-terminal residue" evidence="1">
    <location>
        <position position="1"/>
    </location>
</feature>
<name>X1CY88_9ZZZZ</name>
<gene>
    <name evidence="1" type="ORF">S01H4_45671</name>
</gene>
<reference evidence="1" key="1">
    <citation type="journal article" date="2014" name="Front. Microbiol.">
        <title>High frequency of phylogenetically diverse reductive dehalogenase-homologous genes in deep subseafloor sedimentary metagenomes.</title>
        <authorList>
            <person name="Kawai M."/>
            <person name="Futagami T."/>
            <person name="Toyoda A."/>
            <person name="Takaki Y."/>
            <person name="Nishi S."/>
            <person name="Hori S."/>
            <person name="Arai W."/>
            <person name="Tsubouchi T."/>
            <person name="Morono Y."/>
            <person name="Uchiyama I."/>
            <person name="Ito T."/>
            <person name="Fujiyama A."/>
            <person name="Inagaki F."/>
            <person name="Takami H."/>
        </authorList>
    </citation>
    <scope>NUCLEOTIDE SEQUENCE</scope>
    <source>
        <strain evidence="1">Expedition CK06-06</strain>
    </source>
</reference>
<protein>
    <submittedName>
        <fullName evidence="1">Uncharacterized protein</fullName>
    </submittedName>
</protein>
<evidence type="ECO:0000313" key="1">
    <source>
        <dbReference type="EMBL" id="GAH00980.1"/>
    </source>
</evidence>
<proteinExistence type="predicted"/>
<dbReference type="EMBL" id="BART01025444">
    <property type="protein sequence ID" value="GAH00980.1"/>
    <property type="molecule type" value="Genomic_DNA"/>
</dbReference>
<accession>X1CY88</accession>
<sequence>SLADRFRAEADERRNEVYSIWRDRKQYIGDFTAGSMRQMPDYK</sequence>